<organism evidence="1 2">
    <name type="scientific">Steinernema carpocapsae</name>
    <name type="common">Entomopathogenic nematode</name>
    <dbReference type="NCBI Taxonomy" id="34508"/>
    <lineage>
        <taxon>Eukaryota</taxon>
        <taxon>Metazoa</taxon>
        <taxon>Ecdysozoa</taxon>
        <taxon>Nematoda</taxon>
        <taxon>Chromadorea</taxon>
        <taxon>Rhabditida</taxon>
        <taxon>Tylenchina</taxon>
        <taxon>Panagrolaimomorpha</taxon>
        <taxon>Strongyloidoidea</taxon>
        <taxon>Steinernematidae</taxon>
        <taxon>Steinernema</taxon>
    </lineage>
</organism>
<accession>A0A4U5NEL8</accession>
<reference evidence="1 2" key="2">
    <citation type="journal article" date="2019" name="G3 (Bethesda)">
        <title>Hybrid Assembly of the Genome of the Entomopathogenic Nematode Steinernema carpocapsae Identifies the X-Chromosome.</title>
        <authorList>
            <person name="Serra L."/>
            <person name="Macchietto M."/>
            <person name="Macias-Munoz A."/>
            <person name="McGill C.J."/>
            <person name="Rodriguez I.M."/>
            <person name="Rodriguez B."/>
            <person name="Murad R."/>
            <person name="Mortazavi A."/>
        </authorList>
    </citation>
    <scope>NUCLEOTIDE SEQUENCE [LARGE SCALE GENOMIC DNA]</scope>
    <source>
        <strain evidence="1 2">ALL</strain>
    </source>
</reference>
<name>A0A4U5NEL8_STECR</name>
<dbReference type="AlphaFoldDB" id="A0A4U5NEL8"/>
<gene>
    <name evidence="1" type="ORF">L596_015032</name>
</gene>
<protein>
    <submittedName>
        <fullName evidence="1">Uncharacterized protein</fullName>
    </submittedName>
</protein>
<comment type="caution">
    <text evidence="1">The sequence shown here is derived from an EMBL/GenBank/DDBJ whole genome shotgun (WGS) entry which is preliminary data.</text>
</comment>
<reference evidence="1 2" key="1">
    <citation type="journal article" date="2015" name="Genome Biol.">
        <title>Comparative genomics of Steinernema reveals deeply conserved gene regulatory networks.</title>
        <authorList>
            <person name="Dillman A.R."/>
            <person name="Macchietto M."/>
            <person name="Porter C.F."/>
            <person name="Rogers A."/>
            <person name="Williams B."/>
            <person name="Antoshechkin I."/>
            <person name="Lee M.M."/>
            <person name="Goodwin Z."/>
            <person name="Lu X."/>
            <person name="Lewis E.E."/>
            <person name="Goodrich-Blair H."/>
            <person name="Stock S.P."/>
            <person name="Adams B.J."/>
            <person name="Sternberg P.W."/>
            <person name="Mortazavi A."/>
        </authorList>
    </citation>
    <scope>NUCLEOTIDE SEQUENCE [LARGE SCALE GENOMIC DNA]</scope>
    <source>
        <strain evidence="1 2">ALL</strain>
    </source>
</reference>
<dbReference type="Proteomes" id="UP000298663">
    <property type="component" value="Unassembled WGS sequence"/>
</dbReference>
<evidence type="ECO:0000313" key="2">
    <source>
        <dbReference type="Proteomes" id="UP000298663"/>
    </source>
</evidence>
<keyword evidence="2" id="KW-1185">Reference proteome</keyword>
<sequence length="93" mass="10212">MAFLVASCSSHRETAEEKTFVPVNVLTVLKAGSPQKQDVLLAAFLIHNITILWMRNGDKNKDLYEQLSSIKFDVSAVNSMPSSNAAQGKKTET</sequence>
<dbReference type="EMBL" id="AZBU02000004">
    <property type="protein sequence ID" value="TKR81096.1"/>
    <property type="molecule type" value="Genomic_DNA"/>
</dbReference>
<proteinExistence type="predicted"/>
<evidence type="ECO:0000313" key="1">
    <source>
        <dbReference type="EMBL" id="TKR81096.1"/>
    </source>
</evidence>